<evidence type="ECO:0000313" key="1">
    <source>
        <dbReference type="EMBL" id="CAG9531300.1"/>
    </source>
</evidence>
<reference evidence="1" key="1">
    <citation type="submission" date="2021-09" db="EMBL/GenBank/DDBJ databases">
        <authorList>
            <consortium name="Pathogen Informatics"/>
        </authorList>
    </citation>
    <scope>NUCLEOTIDE SEQUENCE</scope>
</reference>
<dbReference type="EMBL" id="CAKAEH010000555">
    <property type="protein sequence ID" value="CAG9531300.1"/>
    <property type="molecule type" value="Genomic_DNA"/>
</dbReference>
<sequence>MREVGCFVVDFIQGKGQRSGPSPFAAKIFQHILPCLIPAPMKINIRLSSNTIDEYPESRERHRVFKMAVLVADSMIQGK</sequence>
<dbReference type="Proteomes" id="UP000746747">
    <property type="component" value="Unassembled WGS sequence"/>
</dbReference>
<name>A0A8J2LWI9_9BILA</name>
<protein>
    <submittedName>
        <fullName evidence="1">Uncharacterized protein</fullName>
    </submittedName>
</protein>
<gene>
    <name evidence="1" type="ORF">CJOHNSTONI_LOCUS1712</name>
</gene>
<organism evidence="1 2">
    <name type="scientific">Cercopithifilaria johnstoni</name>
    <dbReference type="NCBI Taxonomy" id="2874296"/>
    <lineage>
        <taxon>Eukaryota</taxon>
        <taxon>Metazoa</taxon>
        <taxon>Ecdysozoa</taxon>
        <taxon>Nematoda</taxon>
        <taxon>Chromadorea</taxon>
        <taxon>Rhabditida</taxon>
        <taxon>Spirurina</taxon>
        <taxon>Spiruromorpha</taxon>
        <taxon>Filarioidea</taxon>
        <taxon>Onchocercidae</taxon>
        <taxon>Cercopithifilaria</taxon>
    </lineage>
</organism>
<keyword evidence="2" id="KW-1185">Reference proteome</keyword>
<accession>A0A8J2LWI9</accession>
<comment type="caution">
    <text evidence="1">The sequence shown here is derived from an EMBL/GenBank/DDBJ whole genome shotgun (WGS) entry which is preliminary data.</text>
</comment>
<dbReference type="AlphaFoldDB" id="A0A8J2LWI9"/>
<evidence type="ECO:0000313" key="2">
    <source>
        <dbReference type="Proteomes" id="UP000746747"/>
    </source>
</evidence>
<proteinExistence type="predicted"/>